<dbReference type="EMBL" id="WHWC01000015">
    <property type="protein sequence ID" value="KAG8369022.1"/>
    <property type="molecule type" value="Genomic_DNA"/>
</dbReference>
<evidence type="ECO:0000256" key="1">
    <source>
        <dbReference type="ARBA" id="ARBA00005771"/>
    </source>
</evidence>
<dbReference type="InterPro" id="IPR000863">
    <property type="entry name" value="Sulfotransferase_dom"/>
</dbReference>
<evidence type="ECO:0000256" key="3">
    <source>
        <dbReference type="RuleBase" id="RU361155"/>
    </source>
</evidence>
<organism evidence="5 6">
    <name type="scientific">Buddleja alternifolia</name>
    <dbReference type="NCBI Taxonomy" id="168488"/>
    <lineage>
        <taxon>Eukaryota</taxon>
        <taxon>Viridiplantae</taxon>
        <taxon>Streptophyta</taxon>
        <taxon>Embryophyta</taxon>
        <taxon>Tracheophyta</taxon>
        <taxon>Spermatophyta</taxon>
        <taxon>Magnoliopsida</taxon>
        <taxon>eudicotyledons</taxon>
        <taxon>Gunneridae</taxon>
        <taxon>Pentapetalae</taxon>
        <taxon>asterids</taxon>
        <taxon>lamiids</taxon>
        <taxon>Lamiales</taxon>
        <taxon>Scrophulariaceae</taxon>
        <taxon>Buddlejeae</taxon>
        <taxon>Buddleja</taxon>
    </lineage>
</organism>
<dbReference type="EC" id="2.8.2.-" evidence="3"/>
<keyword evidence="2 3" id="KW-0808">Transferase</keyword>
<evidence type="ECO:0000313" key="5">
    <source>
        <dbReference type="EMBL" id="KAG8369022.1"/>
    </source>
</evidence>
<evidence type="ECO:0000256" key="2">
    <source>
        <dbReference type="ARBA" id="ARBA00022679"/>
    </source>
</evidence>
<comment type="similarity">
    <text evidence="1 3">Belongs to the sulfotransferase 1 family.</text>
</comment>
<name>A0AAV6WKY1_9LAMI</name>
<reference evidence="5" key="1">
    <citation type="submission" date="2019-10" db="EMBL/GenBank/DDBJ databases">
        <authorList>
            <person name="Zhang R."/>
            <person name="Pan Y."/>
            <person name="Wang J."/>
            <person name="Ma R."/>
            <person name="Yu S."/>
        </authorList>
    </citation>
    <scope>NUCLEOTIDE SEQUENCE</scope>
    <source>
        <strain evidence="5">LA-IB0</strain>
        <tissue evidence="5">Leaf</tissue>
    </source>
</reference>
<evidence type="ECO:0000259" key="4">
    <source>
        <dbReference type="Pfam" id="PF00685"/>
    </source>
</evidence>
<dbReference type="Proteomes" id="UP000826271">
    <property type="component" value="Unassembled WGS sequence"/>
</dbReference>
<evidence type="ECO:0000313" key="6">
    <source>
        <dbReference type="Proteomes" id="UP000826271"/>
    </source>
</evidence>
<feature type="domain" description="Sulfotransferase" evidence="4">
    <location>
        <begin position="10"/>
        <end position="147"/>
    </location>
</feature>
<dbReference type="PANTHER" id="PTHR11783">
    <property type="entry name" value="SULFOTRANSFERASE SULT"/>
    <property type="match status" value="1"/>
</dbReference>
<gene>
    <name evidence="5" type="ORF">BUALT_Bualt15G0107000</name>
</gene>
<proteinExistence type="inferred from homology"/>
<keyword evidence="6" id="KW-1185">Reference proteome</keyword>
<accession>A0AAV6WKY1</accession>
<comment type="caution">
    <text evidence="5">The sequence shown here is derived from an EMBL/GenBank/DDBJ whole genome shotgun (WGS) entry which is preliminary data.</text>
</comment>
<dbReference type="Gene3D" id="3.40.50.300">
    <property type="entry name" value="P-loop containing nucleotide triphosphate hydrolases"/>
    <property type="match status" value="1"/>
</dbReference>
<dbReference type="InterPro" id="IPR027417">
    <property type="entry name" value="P-loop_NTPase"/>
</dbReference>
<dbReference type="AlphaFoldDB" id="A0AAV6WKY1"/>
<protein>
    <recommendedName>
        <fullName evidence="3">Sulfotransferase</fullName>
        <ecNumber evidence="3">2.8.2.-</ecNumber>
    </recommendedName>
</protein>
<dbReference type="Pfam" id="PF00685">
    <property type="entry name" value="Sulfotransfer_1"/>
    <property type="match status" value="1"/>
</dbReference>
<dbReference type="GO" id="GO:0008146">
    <property type="term" value="F:sulfotransferase activity"/>
    <property type="evidence" value="ECO:0007669"/>
    <property type="project" value="InterPro"/>
</dbReference>
<dbReference type="SUPFAM" id="SSF52540">
    <property type="entry name" value="P-loop containing nucleoside triphosphate hydrolases"/>
    <property type="match status" value="1"/>
</dbReference>
<sequence length="152" mass="17047">MWPDAIVSPLDEALAMFCNGVHAFGPFCDHLLGYWNASLENPDRVLFLKYEDLKKDSLSEIKKIATFVGLPFSKEEEKAGLIGEISELCSFGKLKDLEVNKTGIHYGSFLNNSLYRKGEIGDWVNYLTPEMAQRMKKLVEAKLNGSGLVLDI</sequence>